<dbReference type="Gene3D" id="1.10.357.10">
    <property type="entry name" value="Tetracycline Repressor, domain 2"/>
    <property type="match status" value="1"/>
</dbReference>
<keyword evidence="5" id="KW-1185">Reference proteome</keyword>
<dbReference type="InterPro" id="IPR001647">
    <property type="entry name" value="HTH_TetR"/>
</dbReference>
<dbReference type="OrthoDB" id="116240at2"/>
<dbReference type="Proteomes" id="UP000011134">
    <property type="component" value="Unassembled WGS sequence"/>
</dbReference>
<dbReference type="EMBL" id="AMZO01000033">
    <property type="protein sequence ID" value="ELR64082.1"/>
    <property type="molecule type" value="Genomic_DNA"/>
</dbReference>
<feature type="domain" description="HTH tetR-type" evidence="3">
    <location>
        <begin position="3"/>
        <end position="63"/>
    </location>
</feature>
<gene>
    <name evidence="4" type="ORF">C942_03163</name>
</gene>
<dbReference type="PANTHER" id="PTHR30055:SF222">
    <property type="entry name" value="REGULATORY PROTEIN"/>
    <property type="match status" value="1"/>
</dbReference>
<proteinExistence type="predicted"/>
<name>L8J9D1_9GAMM</name>
<dbReference type="PANTHER" id="PTHR30055">
    <property type="entry name" value="HTH-TYPE TRANSCRIPTIONAL REGULATOR RUTR"/>
    <property type="match status" value="1"/>
</dbReference>
<protein>
    <submittedName>
        <fullName evidence="4">Transcriptional regulator, TetR family</fullName>
    </submittedName>
</protein>
<dbReference type="PROSITE" id="PS50977">
    <property type="entry name" value="HTH_TETR_2"/>
    <property type="match status" value="1"/>
</dbReference>
<evidence type="ECO:0000259" key="3">
    <source>
        <dbReference type="PROSITE" id="PS50977"/>
    </source>
</evidence>
<dbReference type="SUPFAM" id="SSF46689">
    <property type="entry name" value="Homeodomain-like"/>
    <property type="match status" value="1"/>
</dbReference>
<feature type="DNA-binding region" description="H-T-H motif" evidence="2">
    <location>
        <begin position="26"/>
        <end position="45"/>
    </location>
</feature>
<dbReference type="GO" id="GO:0003677">
    <property type="term" value="F:DNA binding"/>
    <property type="evidence" value="ECO:0007669"/>
    <property type="project" value="UniProtKB-UniRule"/>
</dbReference>
<dbReference type="Pfam" id="PF00440">
    <property type="entry name" value="TetR_N"/>
    <property type="match status" value="1"/>
</dbReference>
<sequence>MEKSKKQRILDSALELFVNQGIQSTSTASIANLAGVATGTLFHHFSSKQALVLSLYSNIKQELSGAMQMRQPGLNAQEKAIQRKQERQQKQKLKQCSPQALRGQVQDYWQQALRWAQTNPDKLKFLQQIPLDPQFDASQHRELMMATMAFLVDLIKQGQEQHLLAPLPLELVLSFCHSHFLTCAGLFAEQPELAEQSDYQNGAFQILWQGLSPQTDTEFSTYKTGS</sequence>
<evidence type="ECO:0000256" key="2">
    <source>
        <dbReference type="PROSITE-ProRule" id="PRU00335"/>
    </source>
</evidence>
<organism evidence="4 5">
    <name type="scientific">Photobacterium marinum</name>
    <dbReference type="NCBI Taxonomy" id="1056511"/>
    <lineage>
        <taxon>Bacteria</taxon>
        <taxon>Pseudomonadati</taxon>
        <taxon>Pseudomonadota</taxon>
        <taxon>Gammaproteobacteria</taxon>
        <taxon>Vibrionales</taxon>
        <taxon>Vibrionaceae</taxon>
        <taxon>Photobacterium</taxon>
    </lineage>
</organism>
<comment type="caution">
    <text evidence="4">The sequence shown here is derived from an EMBL/GenBank/DDBJ whole genome shotgun (WGS) entry which is preliminary data.</text>
</comment>
<evidence type="ECO:0000313" key="4">
    <source>
        <dbReference type="EMBL" id="ELR64082.1"/>
    </source>
</evidence>
<dbReference type="InterPro" id="IPR050109">
    <property type="entry name" value="HTH-type_TetR-like_transc_reg"/>
</dbReference>
<dbReference type="AlphaFoldDB" id="L8J9D1"/>
<accession>L8J9D1</accession>
<evidence type="ECO:0000313" key="5">
    <source>
        <dbReference type="Proteomes" id="UP000011134"/>
    </source>
</evidence>
<reference evidence="4 5" key="1">
    <citation type="submission" date="2012-12" db="EMBL/GenBank/DDBJ databases">
        <title>Genome Assembly of Photobacterium sp. AK15.</title>
        <authorList>
            <person name="Khatri I."/>
            <person name="Vaidya B."/>
            <person name="Srinivas T.N.R."/>
            <person name="Subramanian S."/>
            <person name="Pinnaka A."/>
        </authorList>
    </citation>
    <scope>NUCLEOTIDE SEQUENCE [LARGE SCALE GENOMIC DNA]</scope>
    <source>
        <strain evidence="4 5">AK15</strain>
    </source>
</reference>
<dbReference type="InterPro" id="IPR009057">
    <property type="entry name" value="Homeodomain-like_sf"/>
</dbReference>
<keyword evidence="1 2" id="KW-0238">DNA-binding</keyword>
<dbReference type="InterPro" id="IPR023772">
    <property type="entry name" value="DNA-bd_HTH_TetR-type_CS"/>
</dbReference>
<dbReference type="RefSeq" id="WP_007469586.1">
    <property type="nucleotide sequence ID" value="NZ_AMZO01000033.1"/>
</dbReference>
<evidence type="ECO:0000256" key="1">
    <source>
        <dbReference type="ARBA" id="ARBA00023125"/>
    </source>
</evidence>
<dbReference type="PRINTS" id="PR00455">
    <property type="entry name" value="HTHTETR"/>
</dbReference>
<dbReference type="PROSITE" id="PS01081">
    <property type="entry name" value="HTH_TETR_1"/>
    <property type="match status" value="1"/>
</dbReference>
<dbReference type="PATRIC" id="fig|1056511.3.peg.4086"/>